<dbReference type="Pfam" id="PF18198">
    <property type="entry name" value="AAA_lid_11"/>
    <property type="match status" value="1"/>
</dbReference>
<dbReference type="GO" id="GO:0005938">
    <property type="term" value="C:cell cortex"/>
    <property type="evidence" value="ECO:0000318"/>
    <property type="project" value="GO_Central"/>
</dbReference>
<keyword evidence="13" id="KW-0206">Cytoskeleton</keyword>
<evidence type="ECO:0000256" key="9">
    <source>
        <dbReference type="ARBA" id="ARBA00023017"/>
    </source>
</evidence>
<dbReference type="SMART" id="SM00382">
    <property type="entry name" value="AAA"/>
    <property type="match status" value="2"/>
</dbReference>
<dbReference type="Pfam" id="PF17852">
    <property type="entry name" value="Dynein_AAA_lid"/>
    <property type="match status" value="1"/>
</dbReference>
<keyword evidence="5" id="KW-0963">Cytoplasm</keyword>
<dbReference type="Gene3D" id="1.20.920.30">
    <property type="match status" value="1"/>
</dbReference>
<dbReference type="Gene3D" id="1.20.920.20">
    <property type="match status" value="1"/>
</dbReference>
<keyword evidence="8" id="KW-0067">ATP-binding</keyword>
<dbReference type="InterPro" id="IPR026983">
    <property type="entry name" value="DHC"/>
</dbReference>
<dbReference type="Pfam" id="PF12775">
    <property type="entry name" value="AAA_7"/>
    <property type="match status" value="1"/>
</dbReference>
<dbReference type="InterPro" id="IPR013602">
    <property type="entry name" value="Dynein_heavy_linker"/>
</dbReference>
<evidence type="ECO:0000256" key="2">
    <source>
        <dbReference type="ARBA" id="ARBA00004522"/>
    </source>
</evidence>
<keyword evidence="7" id="KW-0547">Nucleotide-binding</keyword>
<dbReference type="Pfam" id="PF12774">
    <property type="entry name" value="AAA_6"/>
    <property type="match status" value="1"/>
</dbReference>
<feature type="coiled-coil region" evidence="15">
    <location>
        <begin position="3474"/>
        <end position="3508"/>
    </location>
</feature>
<dbReference type="InterPro" id="IPR024317">
    <property type="entry name" value="Dynein_heavy_chain_D4_dom"/>
</dbReference>
<dbReference type="InterPro" id="IPR024743">
    <property type="entry name" value="Dynein_HC_stalk"/>
</dbReference>
<dbReference type="Gene3D" id="1.10.8.710">
    <property type="match status" value="1"/>
</dbReference>
<dbReference type="FunFam" id="3.40.50.300:FF:000071">
    <property type="entry name" value="Cytoplasmic dynein heavy chain 1"/>
    <property type="match status" value="1"/>
</dbReference>
<dbReference type="GO" id="GO:0007052">
    <property type="term" value="P:mitotic spindle organization"/>
    <property type="evidence" value="ECO:0000318"/>
    <property type="project" value="GO_Central"/>
</dbReference>
<gene>
    <name evidence="17" type="ORF">TVAG_456970</name>
</gene>
<dbReference type="GO" id="GO:0060271">
    <property type="term" value="P:cilium assembly"/>
    <property type="evidence" value="ECO:0007669"/>
    <property type="project" value="UniProtKB-ARBA"/>
</dbReference>
<dbReference type="FunFam" id="1.10.8.720:FF:000047">
    <property type="entry name" value="Dynein heavy chain family protein"/>
    <property type="match status" value="1"/>
</dbReference>
<dbReference type="FunCoup" id="A2DC21">
    <property type="interactions" value="520"/>
</dbReference>
<reference evidence="17" key="1">
    <citation type="submission" date="2006-10" db="EMBL/GenBank/DDBJ databases">
        <authorList>
            <person name="Amadeo P."/>
            <person name="Zhao Q."/>
            <person name="Wortman J."/>
            <person name="Fraser-Liggett C."/>
            <person name="Carlton J."/>
        </authorList>
    </citation>
    <scope>NUCLEOTIDE SEQUENCE</scope>
    <source>
        <strain evidence="17">G3</strain>
    </source>
</reference>
<evidence type="ECO:0000256" key="15">
    <source>
        <dbReference type="SAM" id="Coils"/>
    </source>
</evidence>
<dbReference type="GO" id="GO:0051959">
    <property type="term" value="F:dynein light intermediate chain binding"/>
    <property type="evidence" value="ECO:0000318"/>
    <property type="project" value="GO_Central"/>
</dbReference>
<dbReference type="PANTHER" id="PTHR45703">
    <property type="entry name" value="DYNEIN HEAVY CHAIN"/>
    <property type="match status" value="1"/>
</dbReference>
<keyword evidence="9" id="KW-0243">Dynein</keyword>
<dbReference type="FunFam" id="1.10.287.2620:FF:000008">
    <property type="entry name" value="Dynein heavy chain, cytoplasmic"/>
    <property type="match status" value="1"/>
</dbReference>
<feature type="coiled-coil region" evidence="15">
    <location>
        <begin position="1054"/>
        <end position="1103"/>
    </location>
</feature>
<dbReference type="InterPro" id="IPR042219">
    <property type="entry name" value="AAA_lid_11_sf"/>
</dbReference>
<dbReference type="InterPro" id="IPR041658">
    <property type="entry name" value="AAA_lid_11"/>
</dbReference>
<dbReference type="OrthoDB" id="14187at2759"/>
<dbReference type="VEuPathDB" id="TrichDB:TVAGG3_0263670"/>
<evidence type="ECO:0000313" key="18">
    <source>
        <dbReference type="Proteomes" id="UP000001542"/>
    </source>
</evidence>
<dbReference type="InterPro" id="IPR035699">
    <property type="entry name" value="AAA_6"/>
</dbReference>
<name>A2DC21_TRIV3</name>
<evidence type="ECO:0000259" key="16">
    <source>
        <dbReference type="SMART" id="SM00382"/>
    </source>
</evidence>
<keyword evidence="14" id="KW-0966">Cell projection</keyword>
<dbReference type="GO" id="GO:0031122">
    <property type="term" value="P:cytoplasmic microtubule organization"/>
    <property type="evidence" value="ECO:0000318"/>
    <property type="project" value="GO_Central"/>
</dbReference>
<protein>
    <submittedName>
        <fullName evidence="17">Dynein heavy chain family protein</fullName>
    </submittedName>
</protein>
<dbReference type="FunFam" id="1.20.920.30:FF:000031">
    <property type="entry name" value="Dynein heavy chain family protein"/>
    <property type="match status" value="1"/>
</dbReference>
<dbReference type="Pfam" id="PF18199">
    <property type="entry name" value="Dynein_C"/>
    <property type="match status" value="1"/>
</dbReference>
<evidence type="ECO:0000256" key="3">
    <source>
        <dbReference type="ARBA" id="ARBA00008887"/>
    </source>
</evidence>
<reference evidence="17" key="2">
    <citation type="journal article" date="2007" name="Science">
        <title>Draft genome sequence of the sexually transmitted pathogen Trichomonas vaginalis.</title>
        <authorList>
            <person name="Carlton J.M."/>
            <person name="Hirt R.P."/>
            <person name="Silva J.C."/>
            <person name="Delcher A.L."/>
            <person name="Schatz M."/>
            <person name="Zhao Q."/>
            <person name="Wortman J.R."/>
            <person name="Bidwell S.L."/>
            <person name="Alsmark U.C.M."/>
            <person name="Besteiro S."/>
            <person name="Sicheritz-Ponten T."/>
            <person name="Noel C.J."/>
            <person name="Dacks J.B."/>
            <person name="Foster P.G."/>
            <person name="Simillion C."/>
            <person name="Van de Peer Y."/>
            <person name="Miranda-Saavedra D."/>
            <person name="Barton G.J."/>
            <person name="Westrop G.D."/>
            <person name="Mueller S."/>
            <person name="Dessi D."/>
            <person name="Fiori P.L."/>
            <person name="Ren Q."/>
            <person name="Paulsen I."/>
            <person name="Zhang H."/>
            <person name="Bastida-Corcuera F.D."/>
            <person name="Simoes-Barbosa A."/>
            <person name="Brown M.T."/>
            <person name="Hayes R.D."/>
            <person name="Mukherjee M."/>
            <person name="Okumura C.Y."/>
            <person name="Schneider R."/>
            <person name="Smith A.J."/>
            <person name="Vanacova S."/>
            <person name="Villalvazo M."/>
            <person name="Haas B.J."/>
            <person name="Pertea M."/>
            <person name="Feldblyum T.V."/>
            <person name="Utterback T.R."/>
            <person name="Shu C.L."/>
            <person name="Osoegawa K."/>
            <person name="de Jong P.J."/>
            <person name="Hrdy I."/>
            <person name="Horvathova L."/>
            <person name="Zubacova Z."/>
            <person name="Dolezal P."/>
            <person name="Malik S.B."/>
            <person name="Logsdon J.M. Jr."/>
            <person name="Henze K."/>
            <person name="Gupta A."/>
            <person name="Wang C.C."/>
            <person name="Dunne R.L."/>
            <person name="Upcroft J.A."/>
            <person name="Upcroft P."/>
            <person name="White O."/>
            <person name="Salzberg S.L."/>
            <person name="Tang P."/>
            <person name="Chiu C.-H."/>
            <person name="Lee Y.-S."/>
            <person name="Embley T.M."/>
            <person name="Coombs G.H."/>
            <person name="Mottram J.C."/>
            <person name="Tachezy J."/>
            <person name="Fraser-Liggett C.M."/>
            <person name="Johnson P.J."/>
        </authorList>
    </citation>
    <scope>NUCLEOTIDE SEQUENCE [LARGE SCALE GENOMIC DNA]</scope>
    <source>
        <strain evidence="17">G3</strain>
    </source>
</reference>
<dbReference type="PANTHER" id="PTHR45703:SF36">
    <property type="entry name" value="DYNEIN HEAVY CHAIN, CYTOPLASMIC"/>
    <property type="match status" value="1"/>
</dbReference>
<dbReference type="InterPro" id="IPR004273">
    <property type="entry name" value="Dynein_heavy_D6_P-loop"/>
</dbReference>
<dbReference type="GO" id="GO:0005868">
    <property type="term" value="C:cytoplasmic dynein complex"/>
    <property type="evidence" value="ECO:0000318"/>
    <property type="project" value="GO_Central"/>
</dbReference>
<dbReference type="InterPro" id="IPR042222">
    <property type="entry name" value="Dynein_2_N"/>
</dbReference>
<dbReference type="FunFam" id="1.20.1270.280:FF:000047">
    <property type="entry name" value="Dynein heavy chain family protein"/>
    <property type="match status" value="1"/>
</dbReference>
<feature type="domain" description="AAA+ ATPase" evidence="16">
    <location>
        <begin position="1720"/>
        <end position="1855"/>
    </location>
</feature>
<keyword evidence="18" id="KW-1185">Reference proteome</keyword>
<dbReference type="InterPro" id="IPR043160">
    <property type="entry name" value="Dynein_C_barrel"/>
</dbReference>
<evidence type="ECO:0000256" key="5">
    <source>
        <dbReference type="ARBA" id="ARBA00022490"/>
    </source>
</evidence>
<dbReference type="Pfam" id="PF12777">
    <property type="entry name" value="MT"/>
    <property type="match status" value="1"/>
</dbReference>
<dbReference type="GO" id="GO:0008569">
    <property type="term" value="F:minus-end-directed microtubule motor activity"/>
    <property type="evidence" value="ECO:0000318"/>
    <property type="project" value="GO_Central"/>
</dbReference>
<dbReference type="Gene3D" id="1.10.8.1220">
    <property type="match status" value="1"/>
</dbReference>
<dbReference type="Pfam" id="PF03028">
    <property type="entry name" value="Dynein_heavy"/>
    <property type="match status" value="1"/>
</dbReference>
<dbReference type="RefSeq" id="XP_001583048.1">
    <property type="nucleotide sequence ID" value="XM_001582998.1"/>
</dbReference>
<feature type="coiled-coil region" evidence="15">
    <location>
        <begin position="2922"/>
        <end position="2995"/>
    </location>
</feature>
<dbReference type="InterPro" id="IPR042228">
    <property type="entry name" value="Dynein_linker_3"/>
</dbReference>
<dbReference type="eggNOG" id="KOG3595">
    <property type="taxonomic scope" value="Eukaryota"/>
</dbReference>
<dbReference type="GO" id="GO:0007097">
    <property type="term" value="P:nuclear migration"/>
    <property type="evidence" value="ECO:0000318"/>
    <property type="project" value="GO_Central"/>
</dbReference>
<dbReference type="GO" id="GO:0008104">
    <property type="term" value="P:intracellular protein localization"/>
    <property type="evidence" value="ECO:0007669"/>
    <property type="project" value="UniProtKB-ARBA"/>
</dbReference>
<dbReference type="InParanoid" id="A2DC21"/>
<evidence type="ECO:0000256" key="12">
    <source>
        <dbReference type="ARBA" id="ARBA00023175"/>
    </source>
</evidence>
<evidence type="ECO:0000256" key="13">
    <source>
        <dbReference type="ARBA" id="ARBA00023212"/>
    </source>
</evidence>
<dbReference type="Gene3D" id="3.40.50.300">
    <property type="entry name" value="P-loop containing nucleotide triphosphate hydrolases"/>
    <property type="match status" value="5"/>
</dbReference>
<evidence type="ECO:0000256" key="1">
    <source>
        <dbReference type="ARBA" id="ARBA00004245"/>
    </source>
</evidence>
<dbReference type="InterPro" id="IPR003593">
    <property type="entry name" value="AAA+_ATPase"/>
</dbReference>
<evidence type="ECO:0000256" key="14">
    <source>
        <dbReference type="ARBA" id="ARBA00023273"/>
    </source>
</evidence>
<comment type="similarity">
    <text evidence="3">Belongs to the dynein heavy chain family.</text>
</comment>
<dbReference type="Gene3D" id="1.20.58.1120">
    <property type="match status" value="1"/>
</dbReference>
<dbReference type="FunFam" id="3.20.180.20:FF:000002">
    <property type="entry name" value="Cytoplasmic dynein heavy chain 1"/>
    <property type="match status" value="1"/>
</dbReference>
<dbReference type="GO" id="GO:0005881">
    <property type="term" value="C:cytoplasmic microtubule"/>
    <property type="evidence" value="ECO:0000318"/>
    <property type="project" value="GO_Central"/>
</dbReference>
<evidence type="ECO:0000256" key="8">
    <source>
        <dbReference type="ARBA" id="ARBA00022840"/>
    </source>
</evidence>
<dbReference type="Pfam" id="PF12780">
    <property type="entry name" value="AAA_8"/>
    <property type="match status" value="1"/>
</dbReference>
<feature type="domain" description="AAA+ ATPase" evidence="16">
    <location>
        <begin position="2672"/>
        <end position="2840"/>
    </location>
</feature>
<dbReference type="FunFam" id="3.40.50.300:FF:005382">
    <property type="entry name" value="Dynein heavy chain family protein"/>
    <property type="match status" value="1"/>
</dbReference>
<dbReference type="STRING" id="5722.A2DC21"/>
<keyword evidence="11" id="KW-0969">Cilium</keyword>
<dbReference type="InterPro" id="IPR035706">
    <property type="entry name" value="AAA_9"/>
</dbReference>
<accession>A2DC21</accession>
<dbReference type="Gene3D" id="3.20.180.20">
    <property type="entry name" value="Dynein heavy chain, N-terminal domain 2"/>
    <property type="match status" value="1"/>
</dbReference>
<keyword evidence="6" id="KW-0493">Microtubule</keyword>
<sequence>MSNLSSTDLISFMKPTIKSVLGISSVDDEELNCFSDVVQEFIEDPNKLFLIIRKTNKIVIQNTLEYTDGPILVYQKYPITLTKENFEGVISVISLPTQKAVQFLQLLISQFFVPYMKNTIPATDKNAQSVLETISTFDIAISRYQQQNNLPEPIFDINSPLIQSASSGKLTKAQEIELLSIIDRWENSIKSIISYAKSPPTYERLHDEFSFWTLLGQRLKQGVEQATYISKSNISTLISNQQKLFNQFFREAQDELFKYNQIFGPYSEGISSFDKIITDIDECNTIEELKLHIPKLYSLLSFFFQKSNYPQRSPIIYKLIKSYLFDKLIMIISVMALQHLPLEAFKASMNIINDLCKKWISDEKELIIFLNEKRTQCDFISNDTVDKSILFKRFNELENAKIEYHLLSNHFLEYSKLPFDSVKSALDQAFELIVNAPFLDFTQSANKKWDVSIQEYKSHLERIDSDLVLIITKLLQENTSLVDTQQIFVNHKNICRRPAVLPSLKELQHRFEQQIEDQLVKFEKQQLEQIDNLPILEIVMNHGTSDVFAKYLHVQNISQRLNTIDKMISDVISEKWQENYPSLREKYNSCRDKVKKQLGFQKISDLVQDIKKDRDMAIFEVTSNGLVCTIDEETAHLISIFRSLQEKNITPDTDLIHDAPQVYKIYKNAIRIQEGLNMFNSAIKDMDKNLLLICASDINNIYSLIRDGYNYKWTDLITKDFSKDFNHNCYNFSVFYKRAKECVTTIENTLQDLEDGSCLDTTITEKIKLIQQKVYEIDRKFNHQYIKDINERLLGIIASKVDDIVGIWVESLKNGKLLEGTDPIKITVTLKGSHISINPSPNNLRSYVTKVFTEHINNYLLQQTITLGDEDPIYFRDIDDSFPVPYDKIEELYKLFGESCEMAKFYLSDWQNIESIFLARPGTIEFSNDIFEWMSLINSFSNIKKKIEISSGEEEISCFVIDTNRMKSITISKLNEWIKYSSAKLYLLAGEKIYLINNEMSDLRVMISQKIPTTARGLSNFLKSFKEASDKQINWESYLPTFEEATKFTKLEHFKKLKENVNEFKLLLENRRQEIENNKLNFRKSVQLENESIISRIDNLKDRWNNEKPLNGDILPDKALQILENYMSVFDRMKSDWQEISSAMELLGLETTESTTLQMMIEERQNMVDGWILLKKINEKLETVLQQKFQEISIQTLKQQVNQIIEELNQMSNIIRQYEGWIYFNKKCKNLLKIFPVIEGLKSEAIQQRHWKHISTQFSFDINFDTFTVKDLINFDLLNNESFFSDVLRNAQGEYSLNKYLDQLSDTWNTMEFEFSSYKDKISLIKSGNIILSLVSDHLNFLSAMQTSPFFHVFREKATEWENSLNRLQVVLDDWLNVQRRFIYLEGVFSSLDIRQILVKQTNNFRKQEKEFMTISKRLTQLKIVMKITLIPNIGQILNSLNENLILLQKELSEYLEKQRSLFPRFFFIGDEDLLEIIGKSSSISEIQKHFGKMFEGLSKVEQNEENMITKFGCSEGEIISVSNPLSISKTVHQTLSSLEKEMKVSLNKILNSAIIEFEQFWQNMTLENLKSILSKYPSQIVLLCFFVTTTNQIELGITKKLLSNSTNEIVKFISLLSQIVFSDLSLIMRHSVQQLITESVHQRNITKDLQNVDQISNFEWTKHLRYYLNKSTGELTVSVGDAVFNYGYEYLGLCQSLVRTPLTDKVYLTMAQALFAKLGGSPFGPAGTGKTETVKNMGHHLGRLVLVFNCDETFDFKAMGRIFVGLCHCGSWGCFDEFNRLDEQMLSAVSQQIQTIQNGLKMNTNQISILGRKVPLNKDIGIFITMNPGYAGRVELPDNLKQLFRSIAMNKPDTDLITEVLLFSQGFETAEKLAPKFVLLFGMAKESLSNQTHYDFGLRAMKSVLANAGQLIRQSQNNKNEEKILISSIVNALFPKLLSNDLIKLKRLMDDIFPGITPSEITQEDLLNHIKEEANNCGWTDSEIWVQKIIQLYYIQQINHGFMLVGASSSGKTSSWKILLKVLTKIDKIESEFYVINPKSVTKDTLFGCLDPVSREWTDGVFTRILRQIVANQKNEMSKRHWIVFDGDVDPEWVENLNSVLDDNKLLTLPNGERIALPSNVRIVFEVENLNFATPATVSRCGIVYFSENTLQPNEIINYYLHKLSTESIITQNHLLFNEYIDFSIPDMIQKQNSFLEFVKPLITKLVPILIDFMNKSKENAVMNIPIASYISTMFSLISSSFISAFNMEEPQIFIEKSTIFAGFWAFSSPISYKQRENLSLLIKKEFPKLCPDGSLLNYVISSDVEDWINVDIPQNNQNEDSKFIPISETVITKKLIQMMITGGQTPILCGMNGVGKGSLVKQSLSKYSEINLINLDFSSCSTIDFVLQTLEQFTVYKKTSNGMKLIPKQNNNYLVFVINNLNLPNLDKYGTQRVIEFLRQFLDMKGFWHPNKREWISLELIDFVCLCSPPTCYGRVKLNSRFLRLCSVVNIEHPSSESINKITKQLLEKSDENLVNSIVEFYFTFRDQFKGNENVHYQANMRDLIEWINSFKIAMNDDQTNDNCHVLFYEGQRIFCDRIKEKENKKFAIDKLQEIIIKNNENCDLNKFQETSIYTRILNGKYSISDIQTLQTKLEQKLKDFNEENSNEKIVFFDEIIEFICKVERRLSENSGHLLLVGLSGTGKTLIPNFVSFILNYDFVRLHVYKGYGLSDFDNDLRKILKSCIQKPVVFHVKENDLILSQMTEKLNVLMQESNIPGLFVGDEFTSLLTAIKDQARIDGINNLESDESLLNYFHEKVKENLKIIFTLNSATANLNETEKLFPSLFLFTNIIYIDTLSDESLKSYAKQILKEEEIDEKIDQIMVEFHKTAENVSNSLQISNFVSPRYFFDFVSHFCQILKSKKSKLQTQQLHLYNGLSKLETTQNEVERMGKDLAVKQKQLKEKEQLAEQKLTEIVKDKQITTQKKDEAQKVKAEIENKRNIMKVEQQKAQKELDEVQPIIEDAKSSVSNISKQKLDEIRRLASPPEVIKNILTAVLMLLGMNASNWTLIKKEISGDSFIRTILDFQLEKVTPSIGKKIEHFLTVNGLDYDKAMRASQACGPLFKWLSANIRYVSILESTEPLRQKVESLDKEAQILEQKYKELETTTNRLETRLNNLTNEYKNLVSECEKTRIEAEQIKVKMQRATNLISSLTNEMKRWNESRVSFTREFECLVGHSLLSSAFITYCGYLEQSRRNDLILSWKSILTNNVIKCQNDFNFMNFATDPSQLIDWASKGLPKDDLCIQNAIILDNLKRIPFIIDPTGEAVKFLEKIYPNLVKSSFIDSKFPKNLESCLRFGSPLLIEEGEQLDPLVYPVLSKEFKKLSGRTILDLKHNDIDVSPSFSMFIVTKDTDFRPNPSLCSMTVLVNFSVTSLSLRAQCLTRLLSFKLPDIEKQRQELHTSLSKMQIALHGLEEKMLSVFSSTSGEILENDELLHLLEHIKEEAKEMEKKAEETKTALQKINDVSQQFQSVAEVSTSLFFALNNMSSVHFLYQFSLNFFWSVFDKSSSADAKPEELIEMITKDLFVAASYSLLSKHLPILAFRFGQILIEHKNISVDESLYDLALRGTTLRGNSDFLKLTDTQEFKDWLQNDSPEINVPKEILEKITKSDNKITSSLKILAIMRKCRPDRIISSTKCFIRSCFGYDILDIPSLDIVKTASTLDPHIPMLLCASAGHDPSERVEECSSKQIESVAVGSQDSQENIESVVRQAGQRGQWIIIKNVHLAPIWTRDFVKSLNTMKLHPEFRLFLTSEINPKVGSNVFRSSRVIVFESATGIRANLKKVYSSGLTIPNVTSEKRKVISSFIWLHSVIMERLRYLPLGWSKKYEFNESDLKFALQIAVRWMENASAGRSHLSDETIPWTALRSLISSCVYGGRVDQTCDSRVLSAMANEILKPNSKVADGLLEIPDFSTMNEFKSWVDSLNDNNETPEMLWLPKNSAKFLFIQQGNEILKQILGVSAGEFNSNHVEEKKLSFVKLLLKKWIDDFSQIKVDEKTTKSNSLISNVINEERKQILNTMKLIIEESNLIIKRLEENDQLTQNDNLIISDLAKGKIPKQWNKHNYEGRDLEEWKEDFINRIIHLTFNDNKSLKLGYFSHPEAVLAAARQTAASKNSWPIEKVTMTIEVNNSEKKNEYDLVVEDITTMNAEWDKEKKCFVSTENVMGSLPISKISFSNSSQVEGVVVSCFMTTSRKGSVFEVTMPVDQEKDLNWWTIRAPALVLQKNAI</sequence>
<dbReference type="FunFam" id="1.20.920.20:FF:000002">
    <property type="entry name" value="Cytoplasmic dynein 1 heavy chain"/>
    <property type="match status" value="1"/>
</dbReference>
<comment type="subcellular location">
    <subcellularLocation>
        <location evidence="2">Cell projection</location>
        <location evidence="2">Cilium membrane</location>
        <topology evidence="2">Peripheral membrane protein</topology>
        <orientation evidence="2">Cytoplasmic side</orientation>
    </subcellularLocation>
    <subcellularLocation>
        <location evidence="1">Cytoplasm</location>
        <location evidence="1">Cytoskeleton</location>
    </subcellularLocation>
</comment>
<dbReference type="SUPFAM" id="SSF52540">
    <property type="entry name" value="P-loop containing nucleoside triphosphate hydrolases"/>
    <property type="match status" value="4"/>
</dbReference>
<dbReference type="KEGG" id="tva:5467615"/>
<dbReference type="GO" id="GO:0060170">
    <property type="term" value="C:ciliary membrane"/>
    <property type="evidence" value="ECO:0007669"/>
    <property type="project" value="UniProtKB-SubCell"/>
</dbReference>
<evidence type="ECO:0000256" key="6">
    <source>
        <dbReference type="ARBA" id="ARBA00022701"/>
    </source>
</evidence>
<dbReference type="EMBL" id="DS113186">
    <property type="protein sequence ID" value="EAY22062.1"/>
    <property type="molecule type" value="Genomic_DNA"/>
</dbReference>
<dbReference type="GO" id="GO:0005524">
    <property type="term" value="F:ATP binding"/>
    <property type="evidence" value="ECO:0007669"/>
    <property type="project" value="UniProtKB-KW"/>
</dbReference>
<dbReference type="Gene3D" id="6.10.140.1060">
    <property type="match status" value="1"/>
</dbReference>
<dbReference type="GO" id="GO:0045505">
    <property type="term" value="F:dynein intermediate chain binding"/>
    <property type="evidence" value="ECO:0000318"/>
    <property type="project" value="GO_Central"/>
</dbReference>
<evidence type="ECO:0000256" key="4">
    <source>
        <dbReference type="ARBA" id="ARBA00011655"/>
    </source>
</evidence>
<dbReference type="Pfam" id="PF22597">
    <property type="entry name" value="DYN_lid"/>
    <property type="match status" value="1"/>
</dbReference>
<dbReference type="FunFam" id="3.10.490.20:FF:000004">
    <property type="entry name" value="Cytoplasmic dynein heavy chain 2"/>
    <property type="match status" value="1"/>
</dbReference>
<dbReference type="Gene3D" id="1.20.140.100">
    <property type="entry name" value="Dynein heavy chain, N-terminal domain 2"/>
    <property type="match status" value="1"/>
</dbReference>
<evidence type="ECO:0000256" key="7">
    <source>
        <dbReference type="ARBA" id="ARBA00022741"/>
    </source>
</evidence>
<dbReference type="Gene3D" id="1.10.8.720">
    <property type="entry name" value="Region D6 of dynein motor"/>
    <property type="match status" value="1"/>
</dbReference>
<dbReference type="InterPro" id="IPR041466">
    <property type="entry name" value="Dynein_AAA5_ext"/>
</dbReference>
<dbReference type="GO" id="GO:0007018">
    <property type="term" value="P:microtubule-based movement"/>
    <property type="evidence" value="ECO:0007669"/>
    <property type="project" value="InterPro"/>
</dbReference>
<feature type="coiled-coil region" evidence="15">
    <location>
        <begin position="3129"/>
        <end position="3205"/>
    </location>
</feature>
<dbReference type="InterPro" id="IPR043157">
    <property type="entry name" value="Dynein_AAA1S"/>
</dbReference>
<dbReference type="Proteomes" id="UP000001542">
    <property type="component" value="Unassembled WGS sequence"/>
</dbReference>
<dbReference type="Gene3D" id="3.10.490.20">
    <property type="match status" value="1"/>
</dbReference>
<proteinExistence type="inferred from homology"/>
<dbReference type="SMR" id="A2DC21"/>
<dbReference type="VEuPathDB" id="TrichDB:TVAG_456970"/>
<evidence type="ECO:0000313" key="17">
    <source>
        <dbReference type="EMBL" id="EAY22062.1"/>
    </source>
</evidence>
<dbReference type="InterPro" id="IPR027417">
    <property type="entry name" value="P-loop_NTPase"/>
</dbReference>
<dbReference type="InterPro" id="IPR054354">
    <property type="entry name" value="DYNC2H1-like_lid"/>
</dbReference>
<dbReference type="InterPro" id="IPR041228">
    <property type="entry name" value="Dynein_C"/>
</dbReference>
<organism evidence="17 18">
    <name type="scientific">Trichomonas vaginalis (strain ATCC PRA-98 / G3)</name>
    <dbReference type="NCBI Taxonomy" id="412133"/>
    <lineage>
        <taxon>Eukaryota</taxon>
        <taxon>Metamonada</taxon>
        <taxon>Parabasalia</taxon>
        <taxon>Trichomonadida</taxon>
        <taxon>Trichomonadidae</taxon>
        <taxon>Trichomonas</taxon>
    </lineage>
</organism>
<dbReference type="Pfam" id="PF08393">
    <property type="entry name" value="DHC_N2"/>
    <property type="match status" value="1"/>
</dbReference>
<evidence type="ECO:0000256" key="11">
    <source>
        <dbReference type="ARBA" id="ARBA00023069"/>
    </source>
</evidence>
<keyword evidence="12" id="KW-0505">Motor protein</keyword>
<dbReference type="Pfam" id="PF12781">
    <property type="entry name" value="AAA_9"/>
    <property type="match status" value="1"/>
</dbReference>
<evidence type="ECO:0000256" key="10">
    <source>
        <dbReference type="ARBA" id="ARBA00023054"/>
    </source>
</evidence>
<dbReference type="Gene3D" id="1.20.1270.280">
    <property type="match status" value="1"/>
</dbReference>
<keyword evidence="10 15" id="KW-0175">Coiled coil</keyword>
<dbReference type="FunFam" id="1.10.8.710:FF:000001">
    <property type="entry name" value="Dynein axonemal heavy chain 2"/>
    <property type="match status" value="1"/>
</dbReference>
<dbReference type="Gene3D" id="1.10.287.2620">
    <property type="match status" value="1"/>
</dbReference>
<comment type="subunit">
    <text evidence="4">Consists of at least two heavy chains and a number of intermediate and light chains.</text>
</comment>